<keyword evidence="2" id="KW-1185">Reference proteome</keyword>
<reference evidence="2" key="1">
    <citation type="journal article" date="2022" name="Mol. Ecol. Resour.">
        <title>The genomes of chicory, endive, great burdock and yacon provide insights into Asteraceae palaeo-polyploidization history and plant inulin production.</title>
        <authorList>
            <person name="Fan W."/>
            <person name="Wang S."/>
            <person name="Wang H."/>
            <person name="Wang A."/>
            <person name="Jiang F."/>
            <person name="Liu H."/>
            <person name="Zhao H."/>
            <person name="Xu D."/>
            <person name="Zhang Y."/>
        </authorList>
    </citation>
    <scope>NUCLEOTIDE SEQUENCE [LARGE SCALE GENOMIC DNA]</scope>
    <source>
        <strain evidence="2">cv. Punajuju</strain>
    </source>
</reference>
<accession>A0ACB8YVC2</accession>
<organism evidence="1 2">
    <name type="scientific">Cichorium intybus</name>
    <name type="common">Chicory</name>
    <dbReference type="NCBI Taxonomy" id="13427"/>
    <lineage>
        <taxon>Eukaryota</taxon>
        <taxon>Viridiplantae</taxon>
        <taxon>Streptophyta</taxon>
        <taxon>Embryophyta</taxon>
        <taxon>Tracheophyta</taxon>
        <taxon>Spermatophyta</taxon>
        <taxon>Magnoliopsida</taxon>
        <taxon>eudicotyledons</taxon>
        <taxon>Gunneridae</taxon>
        <taxon>Pentapetalae</taxon>
        <taxon>asterids</taxon>
        <taxon>campanulids</taxon>
        <taxon>Asterales</taxon>
        <taxon>Asteraceae</taxon>
        <taxon>Cichorioideae</taxon>
        <taxon>Cichorieae</taxon>
        <taxon>Cichoriinae</taxon>
        <taxon>Cichorium</taxon>
    </lineage>
</organism>
<sequence>MFKFKFSFSSFRLCRPKKTSHFFSPINPKALEITYPSTIPSPPPTTPSHRPRISKAKTAPLTTTPEMLNSPVSFIKNSSDSDGNRIKKKGNKEMTKMESSDESGWFSNSDIETDSMSVSVDSSKKDYFGCSLGATAVDETLLYVKNGGGTTKKMKKVEERRKSKVMRESLTVVKWSKEPYDDFKRSMLEMILEKQMFEAKDLEQLLQCFLSLNSKHHHADIVAAFTEIWELLFL</sequence>
<protein>
    <submittedName>
        <fullName evidence="1">Uncharacterized protein</fullName>
    </submittedName>
</protein>
<evidence type="ECO:0000313" key="1">
    <source>
        <dbReference type="EMBL" id="KAI3688899.1"/>
    </source>
</evidence>
<evidence type="ECO:0000313" key="2">
    <source>
        <dbReference type="Proteomes" id="UP001055811"/>
    </source>
</evidence>
<gene>
    <name evidence="1" type="ORF">L2E82_46823</name>
</gene>
<dbReference type="EMBL" id="CM042017">
    <property type="protein sequence ID" value="KAI3688899.1"/>
    <property type="molecule type" value="Genomic_DNA"/>
</dbReference>
<proteinExistence type="predicted"/>
<dbReference type="Proteomes" id="UP001055811">
    <property type="component" value="Linkage Group LG09"/>
</dbReference>
<reference evidence="1 2" key="2">
    <citation type="journal article" date="2022" name="Mol. Ecol. Resour.">
        <title>The genomes of chicory, endive, great burdock and yacon provide insights into Asteraceae paleo-polyploidization history and plant inulin production.</title>
        <authorList>
            <person name="Fan W."/>
            <person name="Wang S."/>
            <person name="Wang H."/>
            <person name="Wang A."/>
            <person name="Jiang F."/>
            <person name="Liu H."/>
            <person name="Zhao H."/>
            <person name="Xu D."/>
            <person name="Zhang Y."/>
        </authorList>
    </citation>
    <scope>NUCLEOTIDE SEQUENCE [LARGE SCALE GENOMIC DNA]</scope>
    <source>
        <strain evidence="2">cv. Punajuju</strain>
        <tissue evidence="1">Leaves</tissue>
    </source>
</reference>
<name>A0ACB8YVC2_CICIN</name>
<comment type="caution">
    <text evidence="1">The sequence shown here is derived from an EMBL/GenBank/DDBJ whole genome shotgun (WGS) entry which is preliminary data.</text>
</comment>